<dbReference type="InterPro" id="IPR013320">
    <property type="entry name" value="ConA-like_dom_sf"/>
</dbReference>
<evidence type="ECO:0000259" key="12">
    <source>
        <dbReference type="PROSITE" id="PS50026"/>
    </source>
</evidence>
<keyword evidence="3 9" id="KW-0245">EGF-like domain</keyword>
<sequence>MIVCIFPLQMFKGNVNGDTIRRNIFEVPVIAQWIRINPTRWRDRISMRVELYGCNYVSENLFFNGSSLVRWVVSGVTGTGFVGCMRMITVDGNYRLPTDWKDNVSAVTSKICISPGCVGKCASNPCLNNGTCHERYDGYTCDCRWTAFKGPICADGHLRVVFDFGFERQELIFPNKHFGLGQYHDIRIRRKNSGATLLMQVDSYEPKEFHFNIKDSADAQFNNIQYMYIGRNESMTEGFIGCVSRVEFDDIYPLKLLFQEDGPANVRSIGTPLTEDYCGVEPVTHPPEPVETRPPLNLDKDKIDAAYNHTDSAILGGVLSILLIILVVLALIIGRIVARHKGEYLTQEDVGADTAFDPDSAVMQSSRGHQVQKKKEWFI</sequence>
<dbReference type="PANTHER" id="PTHR15036:SF91">
    <property type="entry name" value="NEUREXIN-4"/>
    <property type="match status" value="1"/>
</dbReference>
<dbReference type="PROSITE" id="PS50022">
    <property type="entry name" value="FA58C_3"/>
    <property type="match status" value="1"/>
</dbReference>
<keyword evidence="6 10" id="KW-1133">Transmembrane helix</keyword>
<dbReference type="CDD" id="cd00054">
    <property type="entry name" value="EGF_CA"/>
    <property type="match status" value="1"/>
</dbReference>
<evidence type="ECO:0000313" key="13">
    <source>
        <dbReference type="Proteomes" id="UP000079169"/>
    </source>
</evidence>
<dbReference type="InterPro" id="IPR008979">
    <property type="entry name" value="Galactose-bd-like_sf"/>
</dbReference>
<evidence type="ECO:0000313" key="14">
    <source>
        <dbReference type="RefSeq" id="XP_008476955.2"/>
    </source>
</evidence>
<evidence type="ECO:0000256" key="9">
    <source>
        <dbReference type="PROSITE-ProRule" id="PRU00076"/>
    </source>
</evidence>
<dbReference type="GO" id="GO:0016020">
    <property type="term" value="C:membrane"/>
    <property type="evidence" value="ECO:0007669"/>
    <property type="project" value="UniProtKB-SubCell"/>
</dbReference>
<protein>
    <submittedName>
        <fullName evidence="14">Neurexin-4-like</fullName>
    </submittedName>
</protein>
<dbReference type="InterPro" id="IPR000742">
    <property type="entry name" value="EGF"/>
</dbReference>
<dbReference type="SUPFAM" id="SSF49785">
    <property type="entry name" value="Galactose-binding domain-like"/>
    <property type="match status" value="1"/>
</dbReference>
<proteinExistence type="inferred from homology"/>
<dbReference type="PANTHER" id="PTHR15036">
    <property type="entry name" value="PIKACHURIN-LIKE PROTEIN"/>
    <property type="match status" value="1"/>
</dbReference>
<evidence type="ECO:0000259" key="11">
    <source>
        <dbReference type="PROSITE" id="PS50022"/>
    </source>
</evidence>
<feature type="domain" description="F5/8 type C" evidence="11">
    <location>
        <begin position="1"/>
        <end position="54"/>
    </location>
</feature>
<keyword evidence="8" id="KW-1015">Disulfide bond</keyword>
<dbReference type="STRING" id="121845.A0A1S3D923"/>
<evidence type="ECO:0000256" key="5">
    <source>
        <dbReference type="ARBA" id="ARBA00022729"/>
    </source>
</evidence>
<dbReference type="GeneID" id="103513882"/>
<comment type="caution">
    <text evidence="9">Lacks conserved residue(s) required for the propagation of feature annotation.</text>
</comment>
<evidence type="ECO:0000256" key="4">
    <source>
        <dbReference type="ARBA" id="ARBA00022692"/>
    </source>
</evidence>
<keyword evidence="5" id="KW-0732">Signal</keyword>
<keyword evidence="7 10" id="KW-0472">Membrane</keyword>
<dbReference type="AlphaFoldDB" id="A0A1S3D923"/>
<dbReference type="Gene3D" id="2.60.120.260">
    <property type="entry name" value="Galactose-binding domain-like"/>
    <property type="match status" value="1"/>
</dbReference>
<dbReference type="SUPFAM" id="SSF49899">
    <property type="entry name" value="Concanavalin A-like lectins/glucanases"/>
    <property type="match status" value="1"/>
</dbReference>
<dbReference type="PaxDb" id="121845-A0A1S3D923"/>
<evidence type="ECO:0000256" key="7">
    <source>
        <dbReference type="ARBA" id="ARBA00023136"/>
    </source>
</evidence>
<dbReference type="InterPro" id="IPR000421">
    <property type="entry name" value="FA58C"/>
</dbReference>
<evidence type="ECO:0000256" key="1">
    <source>
        <dbReference type="ARBA" id="ARBA00004479"/>
    </source>
</evidence>
<dbReference type="PROSITE" id="PS01286">
    <property type="entry name" value="FA58C_2"/>
    <property type="match status" value="1"/>
</dbReference>
<dbReference type="Pfam" id="PF00008">
    <property type="entry name" value="EGF"/>
    <property type="match status" value="1"/>
</dbReference>
<organism evidence="13 14">
    <name type="scientific">Diaphorina citri</name>
    <name type="common">Asian citrus psyllid</name>
    <dbReference type="NCBI Taxonomy" id="121845"/>
    <lineage>
        <taxon>Eukaryota</taxon>
        <taxon>Metazoa</taxon>
        <taxon>Ecdysozoa</taxon>
        <taxon>Arthropoda</taxon>
        <taxon>Hexapoda</taxon>
        <taxon>Insecta</taxon>
        <taxon>Pterygota</taxon>
        <taxon>Neoptera</taxon>
        <taxon>Paraneoptera</taxon>
        <taxon>Hemiptera</taxon>
        <taxon>Sternorrhyncha</taxon>
        <taxon>Psylloidea</taxon>
        <taxon>Psyllidae</taxon>
        <taxon>Diaphorininae</taxon>
        <taxon>Diaphorina</taxon>
    </lineage>
</organism>
<dbReference type="PROSITE" id="PS50026">
    <property type="entry name" value="EGF_3"/>
    <property type="match status" value="1"/>
</dbReference>
<evidence type="ECO:0000256" key="3">
    <source>
        <dbReference type="ARBA" id="ARBA00022536"/>
    </source>
</evidence>
<evidence type="ECO:0000256" key="10">
    <source>
        <dbReference type="SAM" id="Phobius"/>
    </source>
</evidence>
<dbReference type="KEGG" id="dci:103513882"/>
<dbReference type="CDD" id="cd00110">
    <property type="entry name" value="LamG"/>
    <property type="match status" value="1"/>
</dbReference>
<evidence type="ECO:0000256" key="8">
    <source>
        <dbReference type="ARBA" id="ARBA00023157"/>
    </source>
</evidence>
<dbReference type="Gene3D" id="2.60.120.200">
    <property type="match status" value="1"/>
</dbReference>
<gene>
    <name evidence="14" type="primary">LOC103513882</name>
</gene>
<comment type="similarity">
    <text evidence="2">Belongs to the neurexin family.</text>
</comment>
<comment type="subcellular location">
    <subcellularLocation>
        <location evidence="1">Membrane</location>
        <topology evidence="1">Single-pass type I membrane protein</topology>
    </subcellularLocation>
</comment>
<reference evidence="14" key="1">
    <citation type="submission" date="2025-08" db="UniProtKB">
        <authorList>
            <consortium name="RefSeq"/>
        </authorList>
    </citation>
    <scope>IDENTIFICATION</scope>
</reference>
<dbReference type="Pfam" id="PF02210">
    <property type="entry name" value="Laminin_G_2"/>
    <property type="match status" value="1"/>
</dbReference>
<evidence type="ECO:0000256" key="2">
    <source>
        <dbReference type="ARBA" id="ARBA00010241"/>
    </source>
</evidence>
<accession>A0A1S3D923</accession>
<dbReference type="RefSeq" id="XP_008476955.2">
    <property type="nucleotide sequence ID" value="XM_008478733.3"/>
</dbReference>
<dbReference type="Proteomes" id="UP000079169">
    <property type="component" value="Unplaced"/>
</dbReference>
<keyword evidence="4 10" id="KW-0812">Transmembrane</keyword>
<feature type="transmembrane region" description="Helical" evidence="10">
    <location>
        <begin position="313"/>
        <end position="333"/>
    </location>
</feature>
<evidence type="ECO:0000256" key="6">
    <source>
        <dbReference type="ARBA" id="ARBA00022989"/>
    </source>
</evidence>
<name>A0A1S3D923_DIACI</name>
<feature type="domain" description="EGF-like" evidence="12">
    <location>
        <begin position="118"/>
        <end position="154"/>
    </location>
</feature>
<dbReference type="Gene3D" id="2.10.25.10">
    <property type="entry name" value="Laminin"/>
    <property type="match status" value="1"/>
</dbReference>
<dbReference type="InterPro" id="IPR050372">
    <property type="entry name" value="Neurexin-related_CASP"/>
</dbReference>
<dbReference type="InterPro" id="IPR001791">
    <property type="entry name" value="Laminin_G"/>
</dbReference>
<keyword evidence="13" id="KW-1185">Reference proteome</keyword>